<sequence>MDVAVVYETHYGQTRAVAEAIAEGAREAGAEATVMEVGEATPDVVRSADLIVVGAPTHVLSMSRHWTRGRAHPAEVGTQGDIPDGVREWLATLPAVEGEWHAAAFDTHLPSPLSGGATHGIARGLRRHGFTLVGEPERFTVEEVEGPLRTGERERARAWGEDLARRAAQPQL</sequence>
<comment type="caution">
    <text evidence="3">The sequence shown here is derived from an EMBL/GenBank/DDBJ whole genome shotgun (WGS) entry which is preliminary data.</text>
</comment>
<feature type="compositionally biased region" description="Basic and acidic residues" evidence="1">
    <location>
        <begin position="150"/>
        <end position="165"/>
    </location>
</feature>
<dbReference type="Proteomes" id="UP000451860">
    <property type="component" value="Unassembled WGS sequence"/>
</dbReference>
<feature type="region of interest" description="Disordered" evidence="1">
    <location>
        <begin position="146"/>
        <end position="172"/>
    </location>
</feature>
<evidence type="ECO:0000259" key="2">
    <source>
        <dbReference type="PROSITE" id="PS50902"/>
    </source>
</evidence>
<dbReference type="InterPro" id="IPR001226">
    <property type="entry name" value="Flavodoxin_CS"/>
</dbReference>
<dbReference type="RefSeq" id="WP_152204253.1">
    <property type="nucleotide sequence ID" value="NZ_VUKF01000047.1"/>
</dbReference>
<evidence type="ECO:0000313" key="4">
    <source>
        <dbReference type="Proteomes" id="UP000451860"/>
    </source>
</evidence>
<dbReference type="GO" id="GO:0009055">
    <property type="term" value="F:electron transfer activity"/>
    <property type="evidence" value="ECO:0007669"/>
    <property type="project" value="InterPro"/>
</dbReference>
<dbReference type="PROSITE" id="PS00201">
    <property type="entry name" value="FLAVODOXIN"/>
    <property type="match status" value="1"/>
</dbReference>
<dbReference type="InterPro" id="IPR026816">
    <property type="entry name" value="Flavodoxin_dom"/>
</dbReference>
<protein>
    <submittedName>
        <fullName evidence="3">Flavodoxin</fullName>
    </submittedName>
</protein>
<dbReference type="InterPro" id="IPR029039">
    <property type="entry name" value="Flavoprotein-like_sf"/>
</dbReference>
<dbReference type="EMBL" id="WHJE01000043">
    <property type="protein sequence ID" value="KAE8764107.1"/>
    <property type="molecule type" value="Genomic_DNA"/>
</dbReference>
<evidence type="ECO:0000313" key="3">
    <source>
        <dbReference type="EMBL" id="KAE8764107.1"/>
    </source>
</evidence>
<dbReference type="SUPFAM" id="SSF52218">
    <property type="entry name" value="Flavoproteins"/>
    <property type="match status" value="1"/>
</dbReference>
<dbReference type="PROSITE" id="PS50902">
    <property type="entry name" value="FLAVODOXIN_LIKE"/>
    <property type="match status" value="1"/>
</dbReference>
<reference evidence="3 4" key="1">
    <citation type="submission" date="2019-10" db="EMBL/GenBank/DDBJ databases">
        <title>Georgenia wutianyii sp. nov. and Georgenia yuyongxinii sp. nov. isolated from plateau pika (Ochotona curzoniae) in the Qinghai-Tibet plateau of China.</title>
        <authorList>
            <person name="Tian Z."/>
        </authorList>
    </citation>
    <scope>NUCLEOTIDE SEQUENCE [LARGE SCALE GENOMIC DNA]</scope>
    <source>
        <strain evidence="3 4">DSM 21501</strain>
    </source>
</reference>
<evidence type="ECO:0000256" key="1">
    <source>
        <dbReference type="SAM" id="MobiDB-lite"/>
    </source>
</evidence>
<dbReference type="OrthoDB" id="3253043at2"/>
<dbReference type="GO" id="GO:0010181">
    <property type="term" value="F:FMN binding"/>
    <property type="evidence" value="ECO:0007669"/>
    <property type="project" value="InterPro"/>
</dbReference>
<dbReference type="Gene3D" id="3.40.50.360">
    <property type="match status" value="1"/>
</dbReference>
<organism evidence="3 4">
    <name type="scientific">Georgenia thermotolerans</name>
    <dbReference type="NCBI Taxonomy" id="527326"/>
    <lineage>
        <taxon>Bacteria</taxon>
        <taxon>Bacillati</taxon>
        <taxon>Actinomycetota</taxon>
        <taxon>Actinomycetes</taxon>
        <taxon>Micrococcales</taxon>
        <taxon>Bogoriellaceae</taxon>
        <taxon>Georgenia</taxon>
    </lineage>
</organism>
<feature type="domain" description="Flavodoxin-like" evidence="2">
    <location>
        <begin position="3"/>
        <end position="164"/>
    </location>
</feature>
<dbReference type="InterPro" id="IPR008254">
    <property type="entry name" value="Flavodoxin/NO_synth"/>
</dbReference>
<keyword evidence="4" id="KW-1185">Reference proteome</keyword>
<gene>
    <name evidence="3" type="ORF">GB883_10665</name>
</gene>
<accession>A0A7J5UP51</accession>
<name>A0A7J5UP51_9MICO</name>
<dbReference type="Pfam" id="PF12724">
    <property type="entry name" value="Flavodoxin_5"/>
    <property type="match status" value="1"/>
</dbReference>
<dbReference type="AlphaFoldDB" id="A0A7J5UP51"/>
<proteinExistence type="predicted"/>